<comment type="pathway">
    <text evidence="5">Cofactor biosynthesis; coenzyme A biosynthesis; CoA from (R)-pantothenate: step 5/5.</text>
</comment>
<evidence type="ECO:0000313" key="7">
    <source>
        <dbReference type="EMBL" id="QTD47740.1"/>
    </source>
</evidence>
<dbReference type="InterPro" id="IPR001977">
    <property type="entry name" value="Depp_CoAkinase"/>
</dbReference>
<dbReference type="RefSeq" id="WP_237377406.1">
    <property type="nucleotide sequence ID" value="NZ_CP071793.1"/>
</dbReference>
<dbReference type="Proteomes" id="UP000663929">
    <property type="component" value="Chromosome"/>
</dbReference>
<comment type="function">
    <text evidence="5">Catalyzes the phosphorylation of the 3'-hydroxyl group of dephosphocoenzyme A to form coenzyme A.</text>
</comment>
<dbReference type="SUPFAM" id="SSF52540">
    <property type="entry name" value="P-loop containing nucleoside triphosphate hydrolases"/>
    <property type="match status" value="1"/>
</dbReference>
<dbReference type="AlphaFoldDB" id="A0A8A4TDV0"/>
<keyword evidence="5 7" id="KW-0808">Transferase</keyword>
<dbReference type="EMBL" id="CP071793">
    <property type="protein sequence ID" value="QTD47740.1"/>
    <property type="molecule type" value="Genomic_DNA"/>
</dbReference>
<accession>A0A8A4TDV0</accession>
<evidence type="ECO:0000313" key="8">
    <source>
        <dbReference type="Proteomes" id="UP000663929"/>
    </source>
</evidence>
<dbReference type="GO" id="GO:0004140">
    <property type="term" value="F:dephospho-CoA kinase activity"/>
    <property type="evidence" value="ECO:0007669"/>
    <property type="project" value="UniProtKB-UniRule"/>
</dbReference>
<dbReference type="HAMAP" id="MF_00376">
    <property type="entry name" value="Dephospho_CoA_kinase"/>
    <property type="match status" value="1"/>
</dbReference>
<dbReference type="Gene3D" id="3.40.50.300">
    <property type="entry name" value="P-loop containing nucleotide triphosphate hydrolases"/>
    <property type="match status" value="1"/>
</dbReference>
<dbReference type="InterPro" id="IPR027417">
    <property type="entry name" value="P-loop_NTPase"/>
</dbReference>
<dbReference type="EC" id="2.7.1.24" evidence="5 6"/>
<keyword evidence="4 5" id="KW-0173">Coenzyme A biosynthesis</keyword>
<evidence type="ECO:0000256" key="3">
    <source>
        <dbReference type="ARBA" id="ARBA00022840"/>
    </source>
</evidence>
<dbReference type="PANTHER" id="PTHR10695">
    <property type="entry name" value="DEPHOSPHO-COA KINASE-RELATED"/>
    <property type="match status" value="1"/>
</dbReference>
<feature type="binding site" evidence="5">
    <location>
        <begin position="19"/>
        <end position="24"/>
    </location>
    <ligand>
        <name>ATP</name>
        <dbReference type="ChEBI" id="CHEBI:30616"/>
    </ligand>
</feature>
<protein>
    <recommendedName>
        <fullName evidence="5 6">Dephospho-CoA kinase</fullName>
        <ecNumber evidence="5 6">2.7.1.24</ecNumber>
    </recommendedName>
    <alternativeName>
        <fullName evidence="5">Dephosphocoenzyme A kinase</fullName>
    </alternativeName>
</protein>
<evidence type="ECO:0000256" key="2">
    <source>
        <dbReference type="ARBA" id="ARBA00022741"/>
    </source>
</evidence>
<gene>
    <name evidence="5" type="primary">coaE</name>
    <name evidence="7" type="ORF">J3U87_19295</name>
</gene>
<sequence>MTTAFPAPLRVLGLTGGIASGKSAVGDIIARRYPVLDADHVAREVVRPGTEGLARIVEAFGPEVLCGDGTLDRRGLRQIIAHDEAARLRLNHILHPLIRAEIERKLEALAAHHDAAFVSAALMLETGSYRRYDGVLLVTAPESVRLARLLARDGMDEESARGLMAKQWADEKKRPFATVEVENAGDLADLERHTWDALDRLGLAVDRVQRTSRG</sequence>
<dbReference type="PANTHER" id="PTHR10695:SF46">
    <property type="entry name" value="BIFUNCTIONAL COENZYME A SYNTHASE-RELATED"/>
    <property type="match status" value="1"/>
</dbReference>
<evidence type="ECO:0000256" key="6">
    <source>
        <dbReference type="NCBIfam" id="TIGR00152"/>
    </source>
</evidence>
<dbReference type="CDD" id="cd02022">
    <property type="entry name" value="DPCK"/>
    <property type="match status" value="1"/>
</dbReference>
<keyword evidence="5" id="KW-0963">Cytoplasm</keyword>
<comment type="catalytic activity">
    <reaction evidence="5">
        <text>3'-dephospho-CoA + ATP = ADP + CoA + H(+)</text>
        <dbReference type="Rhea" id="RHEA:18245"/>
        <dbReference type="ChEBI" id="CHEBI:15378"/>
        <dbReference type="ChEBI" id="CHEBI:30616"/>
        <dbReference type="ChEBI" id="CHEBI:57287"/>
        <dbReference type="ChEBI" id="CHEBI:57328"/>
        <dbReference type="ChEBI" id="CHEBI:456216"/>
        <dbReference type="EC" id="2.7.1.24"/>
    </reaction>
</comment>
<comment type="subcellular location">
    <subcellularLocation>
        <location evidence="5">Cytoplasm</location>
    </subcellularLocation>
</comment>
<evidence type="ECO:0000256" key="4">
    <source>
        <dbReference type="ARBA" id="ARBA00022993"/>
    </source>
</evidence>
<reference evidence="7" key="1">
    <citation type="submission" date="2021-03" db="EMBL/GenBank/DDBJ databases">
        <title>Acanthopleuribacteraceae sp. M133.</title>
        <authorList>
            <person name="Wang G."/>
        </authorList>
    </citation>
    <scope>NUCLEOTIDE SEQUENCE</scope>
    <source>
        <strain evidence="7">M133</strain>
    </source>
</reference>
<dbReference type="KEGG" id="scor:J3U87_19295"/>
<dbReference type="NCBIfam" id="TIGR00152">
    <property type="entry name" value="dephospho-CoA kinase"/>
    <property type="match status" value="1"/>
</dbReference>
<name>A0A8A4TDV0_SULCO</name>
<dbReference type="PROSITE" id="PS51219">
    <property type="entry name" value="DPCK"/>
    <property type="match status" value="1"/>
</dbReference>
<dbReference type="UniPathway" id="UPA00241">
    <property type="reaction ID" value="UER00356"/>
</dbReference>
<proteinExistence type="inferred from homology"/>
<evidence type="ECO:0000256" key="1">
    <source>
        <dbReference type="ARBA" id="ARBA00009018"/>
    </source>
</evidence>
<organism evidence="7 8">
    <name type="scientific">Sulfidibacter corallicola</name>
    <dbReference type="NCBI Taxonomy" id="2818388"/>
    <lineage>
        <taxon>Bacteria</taxon>
        <taxon>Pseudomonadati</taxon>
        <taxon>Acidobacteriota</taxon>
        <taxon>Holophagae</taxon>
        <taxon>Acanthopleuribacterales</taxon>
        <taxon>Acanthopleuribacteraceae</taxon>
        <taxon>Sulfidibacter</taxon>
    </lineage>
</organism>
<keyword evidence="3 5" id="KW-0067">ATP-binding</keyword>
<keyword evidence="8" id="KW-1185">Reference proteome</keyword>
<dbReference type="GO" id="GO:0005737">
    <property type="term" value="C:cytoplasm"/>
    <property type="evidence" value="ECO:0007669"/>
    <property type="project" value="UniProtKB-SubCell"/>
</dbReference>
<keyword evidence="5 7" id="KW-0418">Kinase</keyword>
<comment type="similarity">
    <text evidence="1 5">Belongs to the CoaE family.</text>
</comment>
<dbReference type="GO" id="GO:0015937">
    <property type="term" value="P:coenzyme A biosynthetic process"/>
    <property type="evidence" value="ECO:0007669"/>
    <property type="project" value="UniProtKB-UniRule"/>
</dbReference>
<dbReference type="GO" id="GO:0005524">
    <property type="term" value="F:ATP binding"/>
    <property type="evidence" value="ECO:0007669"/>
    <property type="project" value="UniProtKB-UniRule"/>
</dbReference>
<keyword evidence="2 5" id="KW-0547">Nucleotide-binding</keyword>
<dbReference type="Pfam" id="PF01121">
    <property type="entry name" value="CoaE"/>
    <property type="match status" value="1"/>
</dbReference>
<evidence type="ECO:0000256" key="5">
    <source>
        <dbReference type="HAMAP-Rule" id="MF_00376"/>
    </source>
</evidence>